<dbReference type="Proteomes" id="UP001630127">
    <property type="component" value="Unassembled WGS sequence"/>
</dbReference>
<comment type="caution">
    <text evidence="3">The sequence shown here is derived from an EMBL/GenBank/DDBJ whole genome shotgun (WGS) entry which is preliminary data.</text>
</comment>
<dbReference type="AlphaFoldDB" id="A0ABD3AMY9"/>
<keyword evidence="2" id="KW-0472">Membrane</keyword>
<accession>A0ABD3AMY9</accession>
<keyword evidence="2" id="KW-0812">Transmembrane</keyword>
<name>A0ABD3AMY9_9GENT</name>
<feature type="transmembrane region" description="Helical" evidence="2">
    <location>
        <begin position="82"/>
        <end position="106"/>
    </location>
</feature>
<gene>
    <name evidence="3" type="ORF">ACH5RR_006079</name>
</gene>
<protein>
    <submittedName>
        <fullName evidence="3">Uncharacterized protein</fullName>
    </submittedName>
</protein>
<dbReference type="EMBL" id="JBJUIK010000003">
    <property type="protein sequence ID" value="KAL3532558.1"/>
    <property type="molecule type" value="Genomic_DNA"/>
</dbReference>
<reference evidence="3 4" key="1">
    <citation type="submission" date="2024-11" db="EMBL/GenBank/DDBJ databases">
        <title>A near-complete genome assembly of Cinchona calisaya.</title>
        <authorList>
            <person name="Lian D.C."/>
            <person name="Zhao X.W."/>
            <person name="Wei L."/>
        </authorList>
    </citation>
    <scope>NUCLEOTIDE SEQUENCE [LARGE SCALE GENOMIC DNA]</scope>
    <source>
        <tissue evidence="3">Nenye</tissue>
    </source>
</reference>
<sequence>MPGKVPRSDGSAELTVQQPNPCWKSKKKKRIEKEKERETHKGENRKEKKRNQERLTYSRGMKPMKQSKAKIPVHENHHRYDYHIIFMPNSCYLFIFSYLYILFLLFSTKVKKGCRINLSKVQSKNFVSCVGTHF</sequence>
<proteinExistence type="predicted"/>
<keyword evidence="4" id="KW-1185">Reference proteome</keyword>
<evidence type="ECO:0000313" key="4">
    <source>
        <dbReference type="Proteomes" id="UP001630127"/>
    </source>
</evidence>
<evidence type="ECO:0000256" key="2">
    <source>
        <dbReference type="SAM" id="Phobius"/>
    </source>
</evidence>
<feature type="region of interest" description="Disordered" evidence="1">
    <location>
        <begin position="1"/>
        <end position="72"/>
    </location>
</feature>
<keyword evidence="2" id="KW-1133">Transmembrane helix</keyword>
<evidence type="ECO:0000256" key="1">
    <source>
        <dbReference type="SAM" id="MobiDB-lite"/>
    </source>
</evidence>
<evidence type="ECO:0000313" key="3">
    <source>
        <dbReference type="EMBL" id="KAL3532558.1"/>
    </source>
</evidence>
<feature type="compositionally biased region" description="Basic and acidic residues" evidence="1">
    <location>
        <begin position="31"/>
        <end position="53"/>
    </location>
</feature>
<organism evidence="3 4">
    <name type="scientific">Cinchona calisaya</name>
    <dbReference type="NCBI Taxonomy" id="153742"/>
    <lineage>
        <taxon>Eukaryota</taxon>
        <taxon>Viridiplantae</taxon>
        <taxon>Streptophyta</taxon>
        <taxon>Embryophyta</taxon>
        <taxon>Tracheophyta</taxon>
        <taxon>Spermatophyta</taxon>
        <taxon>Magnoliopsida</taxon>
        <taxon>eudicotyledons</taxon>
        <taxon>Gunneridae</taxon>
        <taxon>Pentapetalae</taxon>
        <taxon>asterids</taxon>
        <taxon>lamiids</taxon>
        <taxon>Gentianales</taxon>
        <taxon>Rubiaceae</taxon>
        <taxon>Cinchonoideae</taxon>
        <taxon>Cinchoneae</taxon>
        <taxon>Cinchona</taxon>
    </lineage>
</organism>